<keyword evidence="7" id="KW-0539">Nucleus</keyword>
<dbReference type="SUPFAM" id="SSF46689">
    <property type="entry name" value="Homeodomain-like"/>
    <property type="match status" value="1"/>
</dbReference>
<comment type="similarity">
    <text evidence="1">Belongs to the CEF1 family.</text>
</comment>
<dbReference type="SMART" id="SM00717">
    <property type="entry name" value="SANT"/>
    <property type="match status" value="1"/>
</dbReference>
<dbReference type="Gene3D" id="1.10.10.60">
    <property type="entry name" value="Homeodomain-like"/>
    <property type="match status" value="1"/>
</dbReference>
<sequence length="530" mass="62716">MFKSLRSGIWKNTEVRKSSIGPNFKSSCNEIRISSLLINKTAKQCKSRWFFYLNPKINRKGWTFDEDERLIYLAFILPSQWNTIAPLIGRTTDQCFDRFQKLINIKTNNTVTKSINLDPRESILKDFNTNLETKIAVKDNIINDYEMQNILVEARARLANTKGKKAIRKAKSLNNYFSNFIQAEKVSSSLLSVKASDTRSKTLFTYYDNLPNKNQKINLRIKQLIKATYKSRPRNTRNIKKLNKNSNLINILMSIDSSNITNLSTNKLRCFSNINRKSNLQLHALPSTKFVNITSSKYRQFTMNGNISLFQRKKSLLVKKPFPINKVVQKSLKNMDFSLRIRKNNIILRKLEKFPFFIRLQNYFNKTYHCNKYYDKISIQRQEALHQNVNQTVTRLINAFSHDEVSSNNQTTYSISLNKELHRRNLKSLNTELFTIVIVRNLFSTLLFSILRIKNNIEHKTFHSFYEVFYPFLKNQITFKIQRFVKLLFLFNTVSRLSNLEIHKINKFSKYFNQYYINYIENKNYDLYKS</sequence>
<evidence type="ECO:0000256" key="4">
    <source>
        <dbReference type="ARBA" id="ARBA00022737"/>
    </source>
</evidence>
<dbReference type="AlphaFoldDB" id="Q3LW26"/>
<evidence type="ECO:0000256" key="3">
    <source>
        <dbReference type="ARBA" id="ARBA00022728"/>
    </source>
</evidence>
<dbReference type="InterPro" id="IPR047242">
    <property type="entry name" value="CDC5L/Cef1"/>
</dbReference>
<protein>
    <submittedName>
        <fullName evidence="10">CDC5</fullName>
    </submittedName>
</protein>
<evidence type="ECO:0000259" key="8">
    <source>
        <dbReference type="PROSITE" id="PS50090"/>
    </source>
</evidence>
<evidence type="ECO:0000256" key="1">
    <source>
        <dbReference type="ARBA" id="ARBA00010506"/>
    </source>
</evidence>
<dbReference type="InterPro" id="IPR009057">
    <property type="entry name" value="Homeodomain-like_sf"/>
</dbReference>
<organism evidence="10 11">
    <name type="scientific">Bigelowiella natans</name>
    <name type="common">Pedinomonas minutissima</name>
    <name type="synonym">Chlorarachnion sp. (strain CCMP621)</name>
    <dbReference type="NCBI Taxonomy" id="227086"/>
    <lineage>
        <taxon>Eukaryota</taxon>
        <taxon>Sar</taxon>
        <taxon>Rhizaria</taxon>
        <taxon>Cercozoa</taxon>
        <taxon>Chlorarachniophyceae</taxon>
        <taxon>Bigelowiella</taxon>
    </lineage>
</organism>
<keyword evidence="2" id="KW-0507">mRNA processing</keyword>
<dbReference type="PANTHER" id="PTHR45885">
    <property type="entry name" value="CELL DIVISION CYCLE 5-LIKE PROTEIN"/>
    <property type="match status" value="1"/>
</dbReference>
<evidence type="ECO:0000256" key="7">
    <source>
        <dbReference type="ARBA" id="ARBA00023242"/>
    </source>
</evidence>
<reference evidence="10 11" key="1">
    <citation type="journal article" date="2006" name="Proc. Natl. Acad. Sci. U.S.A.">
        <title>Complete nucleotide sequence of the chlorarachniophyte nucleomorph: nature's smallest nucleus.</title>
        <authorList>
            <person name="Gilson P.R."/>
            <person name="Su V."/>
            <person name="Slamovits C.H."/>
            <person name="Reith M.E."/>
            <person name="Keeling P.J."/>
            <person name="McFadden G.I."/>
        </authorList>
    </citation>
    <scope>NUCLEOTIDE SEQUENCE [LARGE SCALE GENOMIC DNA]</scope>
    <source>
        <strain evidence="11">CCMP621</strain>
    </source>
</reference>
<dbReference type="EMBL" id="DQ158857">
    <property type="protein sequence ID" value="ABA27339.1"/>
    <property type="molecule type" value="Genomic_DNA"/>
</dbReference>
<dbReference type="Pfam" id="PF13921">
    <property type="entry name" value="Myb_DNA-bind_6"/>
    <property type="match status" value="1"/>
</dbReference>
<keyword evidence="3" id="KW-0747">Spliceosome</keyword>
<keyword evidence="10" id="KW-0542">Nucleomorph</keyword>
<dbReference type="PANTHER" id="PTHR45885:SF1">
    <property type="entry name" value="CELL DIVISION CYCLE 5-LIKE PROTEIN"/>
    <property type="match status" value="1"/>
</dbReference>
<evidence type="ECO:0000259" key="9">
    <source>
        <dbReference type="PROSITE" id="PS51294"/>
    </source>
</evidence>
<dbReference type="RefSeq" id="XP_001712951.1">
    <property type="nucleotide sequence ID" value="XM_001712899.1"/>
</dbReference>
<dbReference type="GeneID" id="5788251"/>
<evidence type="ECO:0000313" key="10">
    <source>
        <dbReference type="EMBL" id="ABA27339.1"/>
    </source>
</evidence>
<name>Q3LW26_BIGNA</name>
<evidence type="ECO:0000256" key="5">
    <source>
        <dbReference type="ARBA" id="ARBA00023125"/>
    </source>
</evidence>
<geneLocation type="nucleomorph" evidence="10"/>
<keyword evidence="4" id="KW-0677">Repeat</keyword>
<feature type="domain" description="HTH myb-type" evidence="9">
    <location>
        <begin position="54"/>
        <end position="107"/>
    </location>
</feature>
<dbReference type="InterPro" id="IPR047240">
    <property type="entry name" value="SANT_CDC5L_II"/>
</dbReference>
<dbReference type="PROSITE" id="PS50090">
    <property type="entry name" value="MYB_LIKE"/>
    <property type="match status" value="1"/>
</dbReference>
<dbReference type="GO" id="GO:0003677">
    <property type="term" value="F:DNA binding"/>
    <property type="evidence" value="ECO:0007669"/>
    <property type="project" value="UniProtKB-KW"/>
</dbReference>
<evidence type="ECO:0000256" key="2">
    <source>
        <dbReference type="ARBA" id="ARBA00022664"/>
    </source>
</evidence>
<gene>
    <name evidence="10" type="primary">cdc5</name>
</gene>
<evidence type="ECO:0000256" key="6">
    <source>
        <dbReference type="ARBA" id="ARBA00023187"/>
    </source>
</evidence>
<dbReference type="PROSITE" id="PS51294">
    <property type="entry name" value="HTH_MYB"/>
    <property type="match status" value="1"/>
</dbReference>
<keyword evidence="5" id="KW-0238">DNA-binding</keyword>
<dbReference type="Proteomes" id="UP000243425">
    <property type="component" value="Nucleomorph 2"/>
</dbReference>
<dbReference type="GO" id="GO:0005681">
    <property type="term" value="C:spliceosomal complex"/>
    <property type="evidence" value="ECO:0007669"/>
    <property type="project" value="UniProtKB-KW"/>
</dbReference>
<proteinExistence type="inferred from homology"/>
<evidence type="ECO:0000313" key="11">
    <source>
        <dbReference type="Proteomes" id="UP000243425"/>
    </source>
</evidence>
<keyword evidence="6" id="KW-0508">mRNA splicing</keyword>
<feature type="domain" description="Myb-like" evidence="8">
    <location>
        <begin position="54"/>
        <end position="103"/>
    </location>
</feature>
<dbReference type="CDD" id="cd11659">
    <property type="entry name" value="SANT_CDC5_II"/>
    <property type="match status" value="1"/>
</dbReference>
<accession>Q3LW26</accession>
<dbReference type="InterPro" id="IPR001005">
    <property type="entry name" value="SANT/Myb"/>
</dbReference>
<dbReference type="InterPro" id="IPR017930">
    <property type="entry name" value="Myb_dom"/>
</dbReference>
<dbReference type="GO" id="GO:0000974">
    <property type="term" value="C:Prp19 complex"/>
    <property type="evidence" value="ECO:0007669"/>
    <property type="project" value="InterPro"/>
</dbReference>
<dbReference type="GO" id="GO:0000398">
    <property type="term" value="P:mRNA splicing, via spliceosome"/>
    <property type="evidence" value="ECO:0007669"/>
    <property type="project" value="InterPro"/>
</dbReference>